<gene>
    <name evidence="1" type="ORF">FHS16_000925</name>
</gene>
<dbReference type="EC" id="3.4.-.-" evidence="1"/>
<sequence>MMVRNELAVIVAKVMASRGFIDITCYGDAMYPLVQDGNVSTFVKVREKDLQIGDVCLFVNKEGQLLLYRIIDLDDEQHPAIYTFRGDTYDVPELPVYYSQIIGKLKAVHRDGRAIYVHHWRSRLIEAAVLQIPYWTKISRWAAHRRYDRTSAIGNEH</sequence>
<comment type="caution">
    <text evidence="1">The sequence shown here is derived from an EMBL/GenBank/DDBJ whole genome shotgun (WGS) entry which is preliminary data.</text>
</comment>
<accession>A0A7W5C4C9</accession>
<dbReference type="GO" id="GO:0016787">
    <property type="term" value="F:hydrolase activity"/>
    <property type="evidence" value="ECO:0007669"/>
    <property type="project" value="UniProtKB-KW"/>
</dbReference>
<keyword evidence="2" id="KW-1185">Reference proteome</keyword>
<evidence type="ECO:0000313" key="1">
    <source>
        <dbReference type="EMBL" id="MBB3150891.1"/>
    </source>
</evidence>
<dbReference type="AlphaFoldDB" id="A0A7W5C4C9"/>
<reference evidence="1 2" key="1">
    <citation type="submission" date="2020-08" db="EMBL/GenBank/DDBJ databases">
        <title>Genomic Encyclopedia of Type Strains, Phase III (KMG-III): the genomes of soil and plant-associated and newly described type strains.</title>
        <authorList>
            <person name="Whitman W."/>
        </authorList>
    </citation>
    <scope>NUCLEOTIDE SEQUENCE [LARGE SCALE GENOMIC DNA]</scope>
    <source>
        <strain evidence="1 2">CECT 8234</strain>
    </source>
</reference>
<proteinExistence type="predicted"/>
<dbReference type="CDD" id="cd06462">
    <property type="entry name" value="Peptidase_S24_S26"/>
    <property type="match status" value="1"/>
</dbReference>
<organism evidence="1 2">
    <name type="scientific">Paenibacillus endophyticus</name>
    <dbReference type="NCBI Taxonomy" id="1294268"/>
    <lineage>
        <taxon>Bacteria</taxon>
        <taxon>Bacillati</taxon>
        <taxon>Bacillota</taxon>
        <taxon>Bacilli</taxon>
        <taxon>Bacillales</taxon>
        <taxon>Paenibacillaceae</taxon>
        <taxon>Paenibacillus</taxon>
    </lineage>
</organism>
<evidence type="ECO:0000313" key="2">
    <source>
        <dbReference type="Proteomes" id="UP000518605"/>
    </source>
</evidence>
<name>A0A7W5C4C9_9BACL</name>
<dbReference type="EMBL" id="JACHXW010000002">
    <property type="protein sequence ID" value="MBB3150891.1"/>
    <property type="molecule type" value="Genomic_DNA"/>
</dbReference>
<keyword evidence="1" id="KW-0378">Hydrolase</keyword>
<dbReference type="Proteomes" id="UP000518605">
    <property type="component" value="Unassembled WGS sequence"/>
</dbReference>
<protein>
    <submittedName>
        <fullName evidence="1">Signal peptidase</fullName>
        <ecNumber evidence="1">3.4.-.-</ecNumber>
    </submittedName>
</protein>
<dbReference type="RefSeq" id="WP_183559282.1">
    <property type="nucleotide sequence ID" value="NZ_CBCSLB010000009.1"/>
</dbReference>